<reference evidence="1" key="1">
    <citation type="submission" date="2023-08" db="EMBL/GenBank/DDBJ databases">
        <title>A de novo genome assembly of Solanum verrucosum Schlechtendal, a Mexican diploid species geographically isolated from the other diploid A-genome species in potato relatives.</title>
        <authorList>
            <person name="Hosaka K."/>
        </authorList>
    </citation>
    <scope>NUCLEOTIDE SEQUENCE</scope>
    <source>
        <tissue evidence="1">Young leaves</tissue>
    </source>
</reference>
<proteinExistence type="predicted"/>
<keyword evidence="2" id="KW-1185">Reference proteome</keyword>
<accession>A0AAF0U2U6</accession>
<dbReference type="AlphaFoldDB" id="A0AAF0U2U6"/>
<evidence type="ECO:0000313" key="2">
    <source>
        <dbReference type="Proteomes" id="UP001234989"/>
    </source>
</evidence>
<protein>
    <submittedName>
        <fullName evidence="1">Uncharacterized protein</fullName>
    </submittedName>
</protein>
<dbReference type="EMBL" id="CP133618">
    <property type="protein sequence ID" value="WMV38248.1"/>
    <property type="molecule type" value="Genomic_DNA"/>
</dbReference>
<dbReference type="Proteomes" id="UP001234989">
    <property type="component" value="Chromosome 7"/>
</dbReference>
<evidence type="ECO:0000313" key="1">
    <source>
        <dbReference type="EMBL" id="WMV38248.1"/>
    </source>
</evidence>
<name>A0AAF0U2U6_SOLVR</name>
<sequence length="76" mass="8327">MISSQVQGPGPLQNMLVQDHSYTPGKLAASKDGEVVRVLHQPEGTRSWFYSLEQGGFHVKLCVPSLLSVLICFLSL</sequence>
<organism evidence="1 2">
    <name type="scientific">Solanum verrucosum</name>
    <dbReference type="NCBI Taxonomy" id="315347"/>
    <lineage>
        <taxon>Eukaryota</taxon>
        <taxon>Viridiplantae</taxon>
        <taxon>Streptophyta</taxon>
        <taxon>Embryophyta</taxon>
        <taxon>Tracheophyta</taxon>
        <taxon>Spermatophyta</taxon>
        <taxon>Magnoliopsida</taxon>
        <taxon>eudicotyledons</taxon>
        <taxon>Gunneridae</taxon>
        <taxon>Pentapetalae</taxon>
        <taxon>asterids</taxon>
        <taxon>lamiids</taxon>
        <taxon>Solanales</taxon>
        <taxon>Solanaceae</taxon>
        <taxon>Solanoideae</taxon>
        <taxon>Solaneae</taxon>
        <taxon>Solanum</taxon>
    </lineage>
</organism>
<gene>
    <name evidence="1" type="ORF">MTR67_031633</name>
</gene>